<proteinExistence type="predicted"/>
<dbReference type="Pfam" id="PF14200">
    <property type="entry name" value="RicinB_lectin_2"/>
    <property type="match status" value="1"/>
</dbReference>
<feature type="domain" description="Ricin B lectin" evidence="2">
    <location>
        <begin position="66"/>
        <end position="163"/>
    </location>
</feature>
<dbReference type="InterPro" id="IPR000772">
    <property type="entry name" value="Ricin_B_lectin"/>
</dbReference>
<comment type="caution">
    <text evidence="3">The sequence shown here is derived from an EMBL/GenBank/DDBJ whole genome shotgun (WGS) entry which is preliminary data.</text>
</comment>
<dbReference type="OrthoDB" id="9804661at2"/>
<dbReference type="PROSITE" id="PS50231">
    <property type="entry name" value="RICIN_B_LECTIN"/>
    <property type="match status" value="1"/>
</dbReference>
<dbReference type="InterPro" id="IPR035992">
    <property type="entry name" value="Ricin_B-like_lectins"/>
</dbReference>
<dbReference type="Proteomes" id="UP000292695">
    <property type="component" value="Unassembled WGS sequence"/>
</dbReference>
<evidence type="ECO:0000259" key="2">
    <source>
        <dbReference type="Pfam" id="PF14200"/>
    </source>
</evidence>
<dbReference type="SUPFAM" id="SSF50370">
    <property type="entry name" value="Ricin B-like lectins"/>
    <property type="match status" value="1"/>
</dbReference>
<feature type="chain" id="PRO_5020954835" description="Ricin B lectin domain-containing protein" evidence="1">
    <location>
        <begin position="29"/>
        <end position="184"/>
    </location>
</feature>
<evidence type="ECO:0000313" key="4">
    <source>
        <dbReference type="Proteomes" id="UP000292695"/>
    </source>
</evidence>
<dbReference type="InterPro" id="IPR006311">
    <property type="entry name" value="TAT_signal"/>
</dbReference>
<name>A0A4R0IPK5_9ACTN</name>
<dbReference type="EMBL" id="SJKA01000004">
    <property type="protein sequence ID" value="TCC34919.1"/>
    <property type="molecule type" value="Genomic_DNA"/>
</dbReference>
<protein>
    <recommendedName>
        <fullName evidence="2">Ricin B lectin domain-containing protein</fullName>
    </recommendedName>
</protein>
<dbReference type="CDD" id="cd00161">
    <property type="entry name" value="beta-trefoil_Ricin-like"/>
    <property type="match status" value="1"/>
</dbReference>
<dbReference type="PROSITE" id="PS51318">
    <property type="entry name" value="TAT"/>
    <property type="match status" value="1"/>
</dbReference>
<accession>A0A4R0IPK5</accession>
<dbReference type="AlphaFoldDB" id="A0A4R0IPK5"/>
<keyword evidence="4" id="KW-1185">Reference proteome</keyword>
<reference evidence="3 4" key="1">
    <citation type="submission" date="2019-02" db="EMBL/GenBank/DDBJ databases">
        <title>Kribbella capetownensis sp. nov. and Kribbella speibonae sp. nov., isolated from soil.</title>
        <authorList>
            <person name="Curtis S.M."/>
            <person name="Norton I."/>
            <person name="Everest G.J."/>
            <person name="Meyers P.R."/>
        </authorList>
    </citation>
    <scope>NUCLEOTIDE SEQUENCE [LARGE SCALE GENOMIC DNA]</scope>
    <source>
        <strain evidence="3 4">DSM 27082</strain>
    </source>
</reference>
<keyword evidence="1" id="KW-0732">Signal</keyword>
<gene>
    <name evidence="3" type="ORF">E0H50_13590</name>
</gene>
<evidence type="ECO:0000313" key="3">
    <source>
        <dbReference type="EMBL" id="TCC34919.1"/>
    </source>
</evidence>
<organism evidence="3 4">
    <name type="scientific">Kribbella sindirgiensis</name>
    <dbReference type="NCBI Taxonomy" id="1124744"/>
    <lineage>
        <taxon>Bacteria</taxon>
        <taxon>Bacillati</taxon>
        <taxon>Actinomycetota</taxon>
        <taxon>Actinomycetes</taxon>
        <taxon>Propionibacteriales</taxon>
        <taxon>Kribbellaceae</taxon>
        <taxon>Kribbella</taxon>
    </lineage>
</organism>
<dbReference type="Gene3D" id="2.80.10.50">
    <property type="match status" value="1"/>
</dbReference>
<feature type="signal peptide" evidence="1">
    <location>
        <begin position="1"/>
        <end position="28"/>
    </location>
</feature>
<evidence type="ECO:0000256" key="1">
    <source>
        <dbReference type="SAM" id="SignalP"/>
    </source>
</evidence>
<sequence length="184" mass="19654">MTRTRGRRAALVGLAMLAGLGLPLTAAATQVYYRAQALGEQTNRVWTAVGGAGEQILDSVANGSSEQQWESVPAVGRPSGQVNFVNRGTGLCLDVDKTGPFGVMTLGAALVQSSCDGNLSQVWVYRTDFDPWFAHAYSVQNQASLYYVTIKDASSADNAPLVQDEQFGPWGGGKHQFWRLTPGG</sequence>
<dbReference type="RefSeq" id="WP_131287776.1">
    <property type="nucleotide sequence ID" value="NZ_SJKA01000004.1"/>
</dbReference>